<dbReference type="AlphaFoldDB" id="A0AAN8P340"/>
<dbReference type="Proteomes" id="UP001372834">
    <property type="component" value="Unassembled WGS sequence"/>
</dbReference>
<evidence type="ECO:0000313" key="2">
    <source>
        <dbReference type="Proteomes" id="UP001372834"/>
    </source>
</evidence>
<dbReference type="EMBL" id="JAWJWE010000004">
    <property type="protein sequence ID" value="KAK6636008.1"/>
    <property type="molecule type" value="Genomic_DNA"/>
</dbReference>
<protein>
    <submittedName>
        <fullName evidence="1">Uncharacterized protein</fullName>
    </submittedName>
</protein>
<reference evidence="1 2" key="1">
    <citation type="submission" date="2023-10" db="EMBL/GenBank/DDBJ databases">
        <title>Genomes of two closely related lineages of the louse Polyplax serrata with different host specificities.</title>
        <authorList>
            <person name="Martinu J."/>
            <person name="Tarabai H."/>
            <person name="Stefka J."/>
            <person name="Hypsa V."/>
        </authorList>
    </citation>
    <scope>NUCLEOTIDE SEQUENCE [LARGE SCALE GENOMIC DNA]</scope>
    <source>
        <strain evidence="1">HR10_N</strain>
    </source>
</reference>
<accession>A0AAN8P340</accession>
<gene>
    <name evidence="1" type="ORF">RUM43_009660</name>
</gene>
<proteinExistence type="predicted"/>
<name>A0AAN8P340_POLSC</name>
<comment type="caution">
    <text evidence="1">The sequence shown here is derived from an EMBL/GenBank/DDBJ whole genome shotgun (WGS) entry which is preliminary data.</text>
</comment>
<evidence type="ECO:0000313" key="1">
    <source>
        <dbReference type="EMBL" id="KAK6636008.1"/>
    </source>
</evidence>
<organism evidence="1 2">
    <name type="scientific">Polyplax serrata</name>
    <name type="common">Common mouse louse</name>
    <dbReference type="NCBI Taxonomy" id="468196"/>
    <lineage>
        <taxon>Eukaryota</taxon>
        <taxon>Metazoa</taxon>
        <taxon>Ecdysozoa</taxon>
        <taxon>Arthropoda</taxon>
        <taxon>Hexapoda</taxon>
        <taxon>Insecta</taxon>
        <taxon>Pterygota</taxon>
        <taxon>Neoptera</taxon>
        <taxon>Paraneoptera</taxon>
        <taxon>Psocodea</taxon>
        <taxon>Troctomorpha</taxon>
        <taxon>Phthiraptera</taxon>
        <taxon>Anoplura</taxon>
        <taxon>Polyplacidae</taxon>
        <taxon>Polyplax</taxon>
    </lineage>
</organism>
<sequence length="228" mass="27192">MTNRIELRKRLMSILEDILISNPDIDVPACVENCLLKSYGWTVTEETDTHYELNDFIATIEAWIIKNQISNCLKRPECHGTERMDEVVNDFRIKFEKHMDAEKEFVKITGELVQIMERLIQGKKICSQQFRSKCKFQESSMDVLISKIEFIEKQLLFKLFHEENACNAHLKLQENLRNELNSLKKCMNETFKTNLQYDNIKNDKNFIELLKIYKKLRDKRNRSKMIFQ</sequence>